<evidence type="ECO:0000313" key="2">
    <source>
        <dbReference type="EMBL" id="ETR98282.1"/>
    </source>
</evidence>
<organism evidence="2 3">
    <name type="scientific">Hypocrea jecorina (strain ATCC 56765 / BCRC 32924 / NRRL 11460 / Rut C-30)</name>
    <name type="common">Trichoderma reesei</name>
    <dbReference type="NCBI Taxonomy" id="1344414"/>
    <lineage>
        <taxon>Eukaryota</taxon>
        <taxon>Fungi</taxon>
        <taxon>Dikarya</taxon>
        <taxon>Ascomycota</taxon>
        <taxon>Pezizomycotina</taxon>
        <taxon>Sordariomycetes</taxon>
        <taxon>Hypocreomycetidae</taxon>
        <taxon>Hypocreales</taxon>
        <taxon>Hypocreaceae</taxon>
        <taxon>Trichoderma</taxon>
    </lineage>
</organism>
<dbReference type="KEGG" id="trr:M419DRAFT_133534"/>
<evidence type="ECO:0000313" key="3">
    <source>
        <dbReference type="Proteomes" id="UP000024376"/>
    </source>
</evidence>
<gene>
    <name evidence="2" type="ORF">M419DRAFT_133534</name>
</gene>
<reference evidence="3" key="1">
    <citation type="journal article" date="2013" name="Ind. Biotechnol.">
        <title>Comparative genomics analysis of Trichoderma reesei strains.</title>
        <authorList>
            <person name="Koike H."/>
            <person name="Aerts A."/>
            <person name="LaButti K."/>
            <person name="Grigoriev I.V."/>
            <person name="Baker S.E."/>
        </authorList>
    </citation>
    <scope>NUCLEOTIDE SEQUENCE [LARGE SCALE GENOMIC DNA]</scope>
    <source>
        <strain evidence="3">ATCC 56765 / BCRC 32924 / NRRL 11460 / Rut C-30</strain>
    </source>
</reference>
<feature type="compositionally biased region" description="Polar residues" evidence="1">
    <location>
        <begin position="89"/>
        <end position="105"/>
    </location>
</feature>
<dbReference type="AlphaFoldDB" id="A0A024RZL2"/>
<sequence>MTSAIKTLALLGVHREAVLLIASSWSFDGGTHCRPPVVLDKLNISRHVDRARVKAGSHRQAHAQAPHLKPRKSKGKEKALDTEPKHPCESSNLSQGGPMSCSSSLNAKLDSSMPLDRVDAIYYQWKRLISGPKRENRVLWVHVSSTLEP</sequence>
<protein>
    <submittedName>
        <fullName evidence="2">Uncharacterized protein</fullName>
    </submittedName>
</protein>
<name>A0A024RZL2_HYPJR</name>
<accession>A0A024RZL2</accession>
<proteinExistence type="predicted"/>
<feature type="region of interest" description="Disordered" evidence="1">
    <location>
        <begin position="52"/>
        <end position="105"/>
    </location>
</feature>
<evidence type="ECO:0000256" key="1">
    <source>
        <dbReference type="SAM" id="MobiDB-lite"/>
    </source>
</evidence>
<feature type="compositionally biased region" description="Basic and acidic residues" evidence="1">
    <location>
        <begin position="76"/>
        <end position="88"/>
    </location>
</feature>
<dbReference type="Proteomes" id="UP000024376">
    <property type="component" value="Unassembled WGS sequence"/>
</dbReference>
<dbReference type="EMBL" id="KI911163">
    <property type="protein sequence ID" value="ETR98282.1"/>
    <property type="molecule type" value="Genomic_DNA"/>
</dbReference>
<dbReference type="HOGENOM" id="CLU_1777728_0_0_1"/>